<gene>
    <name evidence="1" type="ORF">I4F81_009492</name>
</gene>
<sequence length="175" mass="18076">MLSKVALGMAARRGLMHSGRISGGVAKVPAGVVSANGASVVAANDDCGSDVSVGWASTMTDDSDVDAAVVVVASDSEGGDYSSCYSGVTVDDDDEDDEDDVGECDEEEEAEFERAKALLHARLGASLAHAKKVERQVAALEVKNYELRTLLHVHAAAVAKQAHKTGTVHPPTAAL</sequence>
<accession>A0ACC3CA38</accession>
<proteinExistence type="predicted"/>
<keyword evidence="2" id="KW-1185">Reference proteome</keyword>
<dbReference type="EMBL" id="CM020620">
    <property type="protein sequence ID" value="KAK1866980.1"/>
    <property type="molecule type" value="Genomic_DNA"/>
</dbReference>
<dbReference type="Proteomes" id="UP000798662">
    <property type="component" value="Chromosome 3"/>
</dbReference>
<reference evidence="1" key="1">
    <citation type="submission" date="2019-11" db="EMBL/GenBank/DDBJ databases">
        <title>Nori genome reveals adaptations in red seaweeds to the harsh intertidal environment.</title>
        <authorList>
            <person name="Wang D."/>
            <person name="Mao Y."/>
        </authorList>
    </citation>
    <scope>NUCLEOTIDE SEQUENCE</scope>
    <source>
        <tissue evidence="1">Gametophyte</tissue>
    </source>
</reference>
<organism evidence="1 2">
    <name type="scientific">Pyropia yezoensis</name>
    <name type="common">Susabi-nori</name>
    <name type="synonym">Porphyra yezoensis</name>
    <dbReference type="NCBI Taxonomy" id="2788"/>
    <lineage>
        <taxon>Eukaryota</taxon>
        <taxon>Rhodophyta</taxon>
        <taxon>Bangiophyceae</taxon>
        <taxon>Bangiales</taxon>
        <taxon>Bangiaceae</taxon>
        <taxon>Pyropia</taxon>
    </lineage>
</organism>
<evidence type="ECO:0000313" key="1">
    <source>
        <dbReference type="EMBL" id="KAK1866980.1"/>
    </source>
</evidence>
<evidence type="ECO:0000313" key="2">
    <source>
        <dbReference type="Proteomes" id="UP000798662"/>
    </source>
</evidence>
<protein>
    <submittedName>
        <fullName evidence="1">Uncharacterized protein</fullName>
    </submittedName>
</protein>
<comment type="caution">
    <text evidence="1">The sequence shown here is derived from an EMBL/GenBank/DDBJ whole genome shotgun (WGS) entry which is preliminary data.</text>
</comment>
<name>A0ACC3CA38_PYRYE</name>